<dbReference type="PANTHER" id="PTHR47784">
    <property type="entry name" value="STEROL UPTAKE CONTROL PROTEIN 2"/>
    <property type="match status" value="1"/>
</dbReference>
<reference evidence="4" key="1">
    <citation type="journal article" date="2020" name="Stud. Mycol.">
        <title>101 Dothideomycetes genomes: a test case for predicting lifestyles and emergence of pathogens.</title>
        <authorList>
            <person name="Haridas S."/>
            <person name="Albert R."/>
            <person name="Binder M."/>
            <person name="Bloem J."/>
            <person name="Labutti K."/>
            <person name="Salamov A."/>
            <person name="Andreopoulos B."/>
            <person name="Baker S."/>
            <person name="Barry K."/>
            <person name="Bills G."/>
            <person name="Bluhm B."/>
            <person name="Cannon C."/>
            <person name="Castanera R."/>
            <person name="Culley D."/>
            <person name="Daum C."/>
            <person name="Ezra D."/>
            <person name="Gonzalez J."/>
            <person name="Henrissat B."/>
            <person name="Kuo A."/>
            <person name="Liang C."/>
            <person name="Lipzen A."/>
            <person name="Lutzoni F."/>
            <person name="Magnuson J."/>
            <person name="Mondo S."/>
            <person name="Nolan M."/>
            <person name="Ohm R."/>
            <person name="Pangilinan J."/>
            <person name="Park H.-J."/>
            <person name="Ramirez L."/>
            <person name="Alfaro M."/>
            <person name="Sun H."/>
            <person name="Tritt A."/>
            <person name="Yoshinaga Y."/>
            <person name="Zwiers L.-H."/>
            <person name="Turgeon B."/>
            <person name="Goodwin S."/>
            <person name="Spatafora J."/>
            <person name="Crous P."/>
            <person name="Grigoriev I."/>
        </authorList>
    </citation>
    <scope>NUCLEOTIDE SEQUENCE</scope>
    <source>
        <strain evidence="4">CBS 690.94</strain>
    </source>
</reference>
<feature type="domain" description="Zn(2)-C6 fungal-type" evidence="3">
    <location>
        <begin position="12"/>
        <end position="42"/>
    </location>
</feature>
<keyword evidence="5" id="KW-1185">Reference proteome</keyword>
<protein>
    <submittedName>
        <fullName evidence="4">C6 finger domain protein</fullName>
    </submittedName>
</protein>
<organism evidence="4 5">
    <name type="scientific">Karstenula rhodostoma CBS 690.94</name>
    <dbReference type="NCBI Taxonomy" id="1392251"/>
    <lineage>
        <taxon>Eukaryota</taxon>
        <taxon>Fungi</taxon>
        <taxon>Dikarya</taxon>
        <taxon>Ascomycota</taxon>
        <taxon>Pezizomycotina</taxon>
        <taxon>Dothideomycetes</taxon>
        <taxon>Pleosporomycetidae</taxon>
        <taxon>Pleosporales</taxon>
        <taxon>Massarineae</taxon>
        <taxon>Didymosphaeriaceae</taxon>
        <taxon>Karstenula</taxon>
    </lineage>
</organism>
<feature type="region of interest" description="Disordered" evidence="2">
    <location>
        <begin position="45"/>
        <end position="85"/>
    </location>
</feature>
<dbReference type="InterPro" id="IPR036864">
    <property type="entry name" value="Zn2-C6_fun-type_DNA-bd_sf"/>
</dbReference>
<dbReference type="OrthoDB" id="4937900at2759"/>
<evidence type="ECO:0000313" key="5">
    <source>
        <dbReference type="Proteomes" id="UP000799764"/>
    </source>
</evidence>
<accession>A0A9P4PVW0</accession>
<gene>
    <name evidence="4" type="ORF">P171DRAFT_402459</name>
</gene>
<feature type="compositionally biased region" description="Polar residues" evidence="2">
    <location>
        <begin position="62"/>
        <end position="85"/>
    </location>
</feature>
<dbReference type="Gene3D" id="4.10.240.10">
    <property type="entry name" value="Zn(2)-C6 fungal-type DNA-binding domain"/>
    <property type="match status" value="1"/>
</dbReference>
<dbReference type="PANTHER" id="PTHR47784:SF4">
    <property type="entry name" value="ZN(II)2CYS6 TRANSCRIPTION FACTOR (EUROFUNG)"/>
    <property type="match status" value="1"/>
</dbReference>
<dbReference type="Pfam" id="PF00172">
    <property type="entry name" value="Zn_clus"/>
    <property type="match status" value="1"/>
</dbReference>
<dbReference type="SMART" id="SM00066">
    <property type="entry name" value="GAL4"/>
    <property type="match status" value="1"/>
</dbReference>
<name>A0A9P4PVW0_9PLEO</name>
<dbReference type="InterPro" id="IPR001138">
    <property type="entry name" value="Zn2Cys6_DnaBD"/>
</dbReference>
<sequence>MQRRSHKKSRGGCLQCKRRHVKCDEQHPNCRLCIVSERTCSFSSQPLNRSAKMDRPPPVSSDEGTLSEASCITQSVSPPDPSHTSRPALYIYPRVTDHPTEHSYPVLDNAINLEHMELLLHAVQAEDLFSLGGDNVARRQYLTMEQILEVSIRYPYVLHQLLAFSARHLASMQSSKAASYLHQAITLQTRAVSLFNASNAPITKETCVPILLFSTVLGHQVLTDTLCRRDATTLNAFLVHFVQCLDTLRGVYVIFMEARPFWQESILEQILSISSSFTSREPVGTRCQRVRELVEASSGLNPDDKEACQVAIRYLQIGFDALLAEHEEKGNRYQMLYLWCILVPKEFIGLLSTKNTEALVVLGHYAILLGYGSAMWQVGDAGLYILGLLRTEKLEWEWTC</sequence>
<comment type="caution">
    <text evidence="4">The sequence shown here is derived from an EMBL/GenBank/DDBJ whole genome shotgun (WGS) entry which is preliminary data.</text>
</comment>
<dbReference type="PROSITE" id="PS00463">
    <property type="entry name" value="ZN2_CY6_FUNGAL_1"/>
    <property type="match status" value="1"/>
</dbReference>
<proteinExistence type="predicted"/>
<dbReference type="SUPFAM" id="SSF57701">
    <property type="entry name" value="Zn2/Cys6 DNA-binding domain"/>
    <property type="match status" value="1"/>
</dbReference>
<keyword evidence="1" id="KW-0539">Nucleus</keyword>
<dbReference type="PROSITE" id="PS50048">
    <property type="entry name" value="ZN2_CY6_FUNGAL_2"/>
    <property type="match status" value="1"/>
</dbReference>
<dbReference type="Proteomes" id="UP000799764">
    <property type="component" value="Unassembled WGS sequence"/>
</dbReference>
<dbReference type="GO" id="GO:0008270">
    <property type="term" value="F:zinc ion binding"/>
    <property type="evidence" value="ECO:0007669"/>
    <property type="project" value="InterPro"/>
</dbReference>
<dbReference type="GO" id="GO:0001228">
    <property type="term" value="F:DNA-binding transcription activator activity, RNA polymerase II-specific"/>
    <property type="evidence" value="ECO:0007669"/>
    <property type="project" value="TreeGrafter"/>
</dbReference>
<dbReference type="AlphaFoldDB" id="A0A9P4PVW0"/>
<evidence type="ECO:0000313" key="4">
    <source>
        <dbReference type="EMBL" id="KAF2450198.1"/>
    </source>
</evidence>
<evidence type="ECO:0000259" key="3">
    <source>
        <dbReference type="PROSITE" id="PS50048"/>
    </source>
</evidence>
<evidence type="ECO:0000256" key="1">
    <source>
        <dbReference type="ARBA" id="ARBA00023242"/>
    </source>
</evidence>
<dbReference type="EMBL" id="MU001493">
    <property type="protein sequence ID" value="KAF2450198.1"/>
    <property type="molecule type" value="Genomic_DNA"/>
</dbReference>
<dbReference type="InterPro" id="IPR053157">
    <property type="entry name" value="Sterol_Uptake_Regulator"/>
</dbReference>
<evidence type="ECO:0000256" key="2">
    <source>
        <dbReference type="SAM" id="MobiDB-lite"/>
    </source>
</evidence>
<dbReference type="CDD" id="cd00067">
    <property type="entry name" value="GAL4"/>
    <property type="match status" value="1"/>
</dbReference>